<organism evidence="4">
    <name type="scientific">Pedococcus sp. KACC 23699</name>
    <dbReference type="NCBI Taxonomy" id="3149228"/>
    <lineage>
        <taxon>Bacteria</taxon>
        <taxon>Bacillati</taxon>
        <taxon>Actinomycetota</taxon>
        <taxon>Actinomycetes</taxon>
        <taxon>Micrococcales</taxon>
        <taxon>Intrasporangiaceae</taxon>
        <taxon>Pedococcus</taxon>
    </lineage>
</organism>
<dbReference type="PANTHER" id="PTHR43877">
    <property type="entry name" value="AMINOALKYLPHOSPHONATE N-ACETYLTRANSFERASE-RELATED-RELATED"/>
    <property type="match status" value="1"/>
</dbReference>
<keyword evidence="2" id="KW-0012">Acyltransferase</keyword>
<keyword evidence="1" id="KW-0808">Transferase</keyword>
<evidence type="ECO:0000256" key="2">
    <source>
        <dbReference type="ARBA" id="ARBA00023315"/>
    </source>
</evidence>
<evidence type="ECO:0000313" key="4">
    <source>
        <dbReference type="EMBL" id="XBO43221.1"/>
    </source>
</evidence>
<dbReference type="RefSeq" id="WP_406830651.1">
    <property type="nucleotide sequence ID" value="NZ_CP157483.1"/>
</dbReference>
<gene>
    <name evidence="4" type="ORF">ABEG17_16890</name>
</gene>
<dbReference type="Gene3D" id="3.40.630.30">
    <property type="match status" value="1"/>
</dbReference>
<sequence>MGGTALMRDGAPVEIRSAHLDDFDAIVRLLRGLSVRSRYQRFLSAAPQTGEYAAALFDANRTLATLVATSGGAVIAVGSLHRTDPSCAEFAMAVGDQVQGHGVGTLLLEGLVERGRALGLHRLTGEVLSTNHQMLDVLHHLGLPVGVSLDAQGAASVTSVTVDLDGDEGLRRAHRRREEIAGREFLRPLFDPAGVVVVDGEVGDDPAGATRAVTVGDVVPVRHARAHPAGGGSAAYVGAEVVVVAAGEGVDDVLRDALEAGVEAAVVTAGEPEIATEDVCAAVRAAEAAGMRVAGPAARLVLGSWCLGPPGLGERLRPRSEGVAVVGDHGRAVALVERLVRRGVDVHLALELGAAAGLGAGETAAWMSHQCGVGSLVLVVGGGTSSGDLTHLAGSLGTSGAPVVVSLVDSTVVGDSGSSSLHTVPTDRDLVELATLRARAGWRSVPKVVIVTNDPAVAHDRVDHGVPELAVLALDRDVTASAVAEVLETLSAESGVEPGVEPGVDVVVLALHQTRHLHPRQLDRVVHVFAQHHREIQLVLVDDGTGDKHGHRRRSDLPRFDDERTALTAIALCSADVRAADVAAVE</sequence>
<dbReference type="CDD" id="cd04301">
    <property type="entry name" value="NAT_SF"/>
    <property type="match status" value="1"/>
</dbReference>
<dbReference type="InterPro" id="IPR000182">
    <property type="entry name" value="GNAT_dom"/>
</dbReference>
<dbReference type="EMBL" id="CP157483">
    <property type="protein sequence ID" value="XBO43221.1"/>
    <property type="molecule type" value="Genomic_DNA"/>
</dbReference>
<dbReference type="GO" id="GO:0016747">
    <property type="term" value="F:acyltransferase activity, transferring groups other than amino-acyl groups"/>
    <property type="evidence" value="ECO:0007669"/>
    <property type="project" value="InterPro"/>
</dbReference>
<feature type="domain" description="N-acetyltransferase" evidence="3">
    <location>
        <begin position="13"/>
        <end position="192"/>
    </location>
</feature>
<evidence type="ECO:0000259" key="3">
    <source>
        <dbReference type="PROSITE" id="PS51186"/>
    </source>
</evidence>
<accession>A0AAU7JSP9</accession>
<dbReference type="PROSITE" id="PS51186">
    <property type="entry name" value="GNAT"/>
    <property type="match status" value="1"/>
</dbReference>
<dbReference type="InterPro" id="IPR016181">
    <property type="entry name" value="Acyl_CoA_acyltransferase"/>
</dbReference>
<reference evidence="4" key="1">
    <citation type="submission" date="2024-05" db="EMBL/GenBank/DDBJ databases">
        <authorList>
            <person name="Kim S."/>
            <person name="Heo J."/>
            <person name="Choi H."/>
            <person name="Choi Y."/>
            <person name="Kwon S.-W."/>
            <person name="Kim Y."/>
        </authorList>
    </citation>
    <scope>NUCLEOTIDE SEQUENCE</scope>
    <source>
        <strain evidence="4">KACC 23699</strain>
    </source>
</reference>
<protein>
    <submittedName>
        <fullName evidence="4">GNAT family N-acetyltransferase</fullName>
    </submittedName>
</protein>
<evidence type="ECO:0000256" key="1">
    <source>
        <dbReference type="ARBA" id="ARBA00022679"/>
    </source>
</evidence>
<dbReference type="SUPFAM" id="SSF55729">
    <property type="entry name" value="Acyl-CoA N-acyltransferases (Nat)"/>
    <property type="match status" value="1"/>
</dbReference>
<dbReference type="AlphaFoldDB" id="A0AAU7JSP9"/>
<dbReference type="Pfam" id="PF00583">
    <property type="entry name" value="Acetyltransf_1"/>
    <property type="match status" value="1"/>
</dbReference>
<proteinExistence type="predicted"/>
<name>A0AAU7JSP9_9MICO</name>
<dbReference type="InterPro" id="IPR050832">
    <property type="entry name" value="Bact_Acetyltransf"/>
</dbReference>